<protein>
    <recommendedName>
        <fullName evidence="3">3-methyl-2-oxobutanoate hydroxymethyltransferase</fullName>
        <ecNumber evidence="3">2.1.2.11</ecNumber>
    </recommendedName>
</protein>
<dbReference type="OrthoDB" id="9781789at2"/>
<dbReference type="RefSeq" id="WP_075628541.1">
    <property type="nucleotide sequence ID" value="NZ_FOAM01000004.1"/>
</dbReference>
<dbReference type="Proteomes" id="UP000186364">
    <property type="component" value="Unassembled WGS sequence"/>
</dbReference>
<dbReference type="EMBL" id="MKIP01000053">
    <property type="protein sequence ID" value="OLP59198.1"/>
    <property type="molecule type" value="Genomic_DNA"/>
</dbReference>
<keyword evidence="5 7" id="KW-0808">Transferase</keyword>
<dbReference type="SUPFAM" id="SSF51621">
    <property type="entry name" value="Phosphoenolpyruvate/pyruvate domain"/>
    <property type="match status" value="1"/>
</dbReference>
<name>A0A1Q9AUY3_9HYPH</name>
<evidence type="ECO:0000256" key="4">
    <source>
        <dbReference type="ARBA" id="ARBA00022655"/>
    </source>
</evidence>
<dbReference type="GO" id="GO:0015940">
    <property type="term" value="P:pantothenate biosynthetic process"/>
    <property type="evidence" value="ECO:0007669"/>
    <property type="project" value="UniProtKB-KW"/>
</dbReference>
<evidence type="ECO:0000256" key="1">
    <source>
        <dbReference type="ARBA" id="ARBA00008676"/>
    </source>
</evidence>
<dbReference type="PANTHER" id="PTHR20881">
    <property type="entry name" value="3-METHYL-2-OXOBUTANOATE HYDROXYMETHYLTRANSFERASE"/>
    <property type="match status" value="1"/>
</dbReference>
<evidence type="ECO:0000256" key="6">
    <source>
        <dbReference type="PIRSR" id="PIRSR000388-1"/>
    </source>
</evidence>
<keyword evidence="7" id="KW-0489">Methyltransferase</keyword>
<evidence type="ECO:0000256" key="2">
    <source>
        <dbReference type="ARBA" id="ARBA00011424"/>
    </source>
</evidence>
<evidence type="ECO:0000313" key="7">
    <source>
        <dbReference type="EMBL" id="OLP59198.1"/>
    </source>
</evidence>
<evidence type="ECO:0000256" key="5">
    <source>
        <dbReference type="ARBA" id="ARBA00022679"/>
    </source>
</evidence>
<dbReference type="InterPro" id="IPR003700">
    <property type="entry name" value="Pantoate_hydroxy_MeTrfase"/>
</dbReference>
<organism evidence="7 8">
    <name type="scientific">Xaviernesmea oryzae</name>
    <dbReference type="NCBI Taxonomy" id="464029"/>
    <lineage>
        <taxon>Bacteria</taxon>
        <taxon>Pseudomonadati</taxon>
        <taxon>Pseudomonadota</taxon>
        <taxon>Alphaproteobacteria</taxon>
        <taxon>Hyphomicrobiales</taxon>
        <taxon>Rhizobiaceae</taxon>
        <taxon>Rhizobium/Agrobacterium group</taxon>
        <taxon>Xaviernesmea</taxon>
    </lineage>
</organism>
<dbReference type="GO" id="GO:0008168">
    <property type="term" value="F:methyltransferase activity"/>
    <property type="evidence" value="ECO:0007669"/>
    <property type="project" value="UniProtKB-KW"/>
</dbReference>
<keyword evidence="8" id="KW-1185">Reference proteome</keyword>
<dbReference type="AlphaFoldDB" id="A0A1Q9AUY3"/>
<keyword evidence="4" id="KW-0566">Pantothenate biosynthesis</keyword>
<comment type="caution">
    <text evidence="7">The sequence shown here is derived from an EMBL/GenBank/DDBJ whole genome shotgun (WGS) entry which is preliminary data.</text>
</comment>
<dbReference type="PIRSF" id="PIRSF000388">
    <property type="entry name" value="Pantoate_hydroxy_MeTrfase"/>
    <property type="match status" value="1"/>
</dbReference>
<feature type="active site" description="Proton acceptor" evidence="6">
    <location>
        <position position="160"/>
    </location>
</feature>
<accession>A0A1Q9AUY3</accession>
<dbReference type="PANTHER" id="PTHR20881:SF0">
    <property type="entry name" value="3-METHYL-2-OXOBUTANOATE HYDROXYMETHYLTRANSFERASE"/>
    <property type="match status" value="1"/>
</dbReference>
<dbReference type="GO" id="GO:0000287">
    <property type="term" value="F:magnesium ion binding"/>
    <property type="evidence" value="ECO:0007669"/>
    <property type="project" value="TreeGrafter"/>
</dbReference>
<dbReference type="GO" id="GO:0003864">
    <property type="term" value="F:3-methyl-2-oxobutanoate hydroxymethyltransferase activity"/>
    <property type="evidence" value="ECO:0007669"/>
    <property type="project" value="UniProtKB-EC"/>
</dbReference>
<evidence type="ECO:0000256" key="3">
    <source>
        <dbReference type="ARBA" id="ARBA00012618"/>
    </source>
</evidence>
<sequence>MTKSRRPTVADLLAMKGKRQLSMLRVVTLEEAEAAERAGVDLLSVPPALLGPAFREAAPTCFAFPGLEYGQCVTTEDYLRAAFKAMMAGGDAVYCAAGLSTVRRLAEEGIPVCGHVGLIPSKATWTGGFRAVGKTAQSALTVWRQTKALEDAGAFAAEIEVVPGEVAREISRRTSLLMLSMGAGAGCDAQYLFAEDVLGSHRGHYPRHAKTYRDFAADYERLQQERIAAFGEYVADVRSGAYPAAEHLVGIDNAELDAFLSEIEGA</sequence>
<dbReference type="InterPro" id="IPR040442">
    <property type="entry name" value="Pyrv_kinase-like_dom_sf"/>
</dbReference>
<dbReference type="Gene3D" id="3.20.20.60">
    <property type="entry name" value="Phosphoenolpyruvate-binding domains"/>
    <property type="match status" value="1"/>
</dbReference>
<dbReference type="GO" id="GO:0032259">
    <property type="term" value="P:methylation"/>
    <property type="evidence" value="ECO:0007669"/>
    <property type="project" value="UniProtKB-KW"/>
</dbReference>
<reference evidence="7 8" key="1">
    <citation type="submission" date="2016-09" db="EMBL/GenBank/DDBJ databases">
        <title>Rhizobium sp. nov., a novel species isolated from the rice rhizosphere.</title>
        <authorList>
            <person name="Zhao J."/>
            <person name="Zhang X."/>
        </authorList>
    </citation>
    <scope>NUCLEOTIDE SEQUENCE [LARGE SCALE GENOMIC DNA]</scope>
    <source>
        <strain evidence="7 8">1.7048</strain>
    </source>
</reference>
<comment type="similarity">
    <text evidence="1">Belongs to the PanB family.</text>
</comment>
<dbReference type="InterPro" id="IPR015813">
    <property type="entry name" value="Pyrv/PenolPyrv_kinase-like_dom"/>
</dbReference>
<proteinExistence type="inferred from homology"/>
<dbReference type="Pfam" id="PF02548">
    <property type="entry name" value="Pantoate_transf"/>
    <property type="match status" value="1"/>
</dbReference>
<comment type="subunit">
    <text evidence="2">Homodecamer; pentamer of dimers.</text>
</comment>
<evidence type="ECO:0000313" key="8">
    <source>
        <dbReference type="Proteomes" id="UP000186364"/>
    </source>
</evidence>
<gene>
    <name evidence="7" type="ORF">BJF93_04680</name>
</gene>
<dbReference type="EC" id="2.1.2.11" evidence="3"/>